<dbReference type="Pfam" id="PF02958">
    <property type="entry name" value="EcKL"/>
    <property type="match status" value="1"/>
</dbReference>
<protein>
    <recommendedName>
        <fullName evidence="1">CHK kinase-like domain-containing protein</fullName>
    </recommendedName>
</protein>
<evidence type="ECO:0000313" key="3">
    <source>
        <dbReference type="Proteomes" id="UP001162156"/>
    </source>
</evidence>
<dbReference type="PANTHER" id="PTHR11012:SF30">
    <property type="entry name" value="PROTEIN KINASE-LIKE DOMAIN-CONTAINING"/>
    <property type="match status" value="1"/>
</dbReference>
<comment type="caution">
    <text evidence="2">The sequence shown here is derived from an EMBL/GenBank/DDBJ whole genome shotgun (WGS) entry which is preliminary data.</text>
</comment>
<accession>A0AAV8Z3Q0</accession>
<organism evidence="2 3">
    <name type="scientific">Rhamnusium bicolor</name>
    <dbReference type="NCBI Taxonomy" id="1586634"/>
    <lineage>
        <taxon>Eukaryota</taxon>
        <taxon>Metazoa</taxon>
        <taxon>Ecdysozoa</taxon>
        <taxon>Arthropoda</taxon>
        <taxon>Hexapoda</taxon>
        <taxon>Insecta</taxon>
        <taxon>Pterygota</taxon>
        <taxon>Neoptera</taxon>
        <taxon>Endopterygota</taxon>
        <taxon>Coleoptera</taxon>
        <taxon>Polyphaga</taxon>
        <taxon>Cucujiformia</taxon>
        <taxon>Chrysomeloidea</taxon>
        <taxon>Cerambycidae</taxon>
        <taxon>Lepturinae</taxon>
        <taxon>Rhagiini</taxon>
        <taxon>Rhamnusium</taxon>
    </lineage>
</organism>
<keyword evidence="3" id="KW-1185">Reference proteome</keyword>
<sequence length="387" mass="44919">MSTTLADLESWISDMMKKQEIAHYKMDVSGNTTKGDGYLGEVTFIKIIASAEKGGEKYYNLIVKSAKKSDEFRKQTPIREAFEREIFMYTKVFPIFLCAVKTKKESLILENLKTEGFEIHDRKIVQNLNHALFVFRNYGKFHAISLALKSKKPALYKSLTKNMTNVMGRFISQSKMITNFINDVKSAIDILRNSGREALALKFEGFEDGIEDYLINYANPNNRQSVITHGDCWNNNMMFKYEDENKNQPIDIRFIDFQLSTVASPVFDLSYYLYCCTDETVLRNFNFLLQAYYSSLSDSLKEFGCNPEELFTFKELKDHWTKYGRYGFCLTPFILKIALCETDEVVDFADTIDKGELSSAFDFKLQRQDLYKQRLVDVLTHFAETFL</sequence>
<evidence type="ECO:0000313" key="2">
    <source>
        <dbReference type="EMBL" id="KAJ8957794.1"/>
    </source>
</evidence>
<dbReference type="InterPro" id="IPR011009">
    <property type="entry name" value="Kinase-like_dom_sf"/>
</dbReference>
<dbReference type="SUPFAM" id="SSF56112">
    <property type="entry name" value="Protein kinase-like (PK-like)"/>
    <property type="match status" value="1"/>
</dbReference>
<dbReference type="InterPro" id="IPR015897">
    <property type="entry name" value="CHK_kinase-like"/>
</dbReference>
<dbReference type="SMART" id="SM00587">
    <property type="entry name" value="CHK"/>
    <property type="match status" value="1"/>
</dbReference>
<dbReference type="EMBL" id="JANEYF010001757">
    <property type="protein sequence ID" value="KAJ8957794.1"/>
    <property type="molecule type" value="Genomic_DNA"/>
</dbReference>
<gene>
    <name evidence="2" type="ORF">NQ314_006469</name>
</gene>
<reference evidence="2" key="1">
    <citation type="journal article" date="2023" name="Insect Mol. Biol.">
        <title>Genome sequencing provides insights into the evolution of gene families encoding plant cell wall-degrading enzymes in longhorned beetles.</title>
        <authorList>
            <person name="Shin N.R."/>
            <person name="Okamura Y."/>
            <person name="Kirsch R."/>
            <person name="Pauchet Y."/>
        </authorList>
    </citation>
    <scope>NUCLEOTIDE SEQUENCE</scope>
    <source>
        <strain evidence="2">RBIC_L_NR</strain>
    </source>
</reference>
<name>A0AAV8Z3Q0_9CUCU</name>
<proteinExistence type="predicted"/>
<dbReference type="InterPro" id="IPR004119">
    <property type="entry name" value="EcKL"/>
</dbReference>
<feature type="domain" description="CHK kinase-like" evidence="1">
    <location>
        <begin position="107"/>
        <end position="302"/>
    </location>
</feature>
<evidence type="ECO:0000259" key="1">
    <source>
        <dbReference type="SMART" id="SM00587"/>
    </source>
</evidence>
<dbReference type="Proteomes" id="UP001162156">
    <property type="component" value="Unassembled WGS sequence"/>
</dbReference>
<dbReference type="AlphaFoldDB" id="A0AAV8Z3Q0"/>
<dbReference type="Gene3D" id="3.90.1200.10">
    <property type="match status" value="1"/>
</dbReference>
<dbReference type="PANTHER" id="PTHR11012">
    <property type="entry name" value="PROTEIN KINASE-LIKE DOMAIN-CONTAINING"/>
    <property type="match status" value="1"/>
</dbReference>